<accession>A0A177F798</accession>
<dbReference type="Proteomes" id="UP000077002">
    <property type="component" value="Unassembled WGS sequence"/>
</dbReference>
<name>A0A177F798_9EURO</name>
<gene>
    <name evidence="2" type="ORF">AYO21_05586</name>
</gene>
<dbReference type="OrthoDB" id="5419162at2759"/>
<feature type="region of interest" description="Disordered" evidence="1">
    <location>
        <begin position="1"/>
        <end position="112"/>
    </location>
</feature>
<protein>
    <submittedName>
        <fullName evidence="2">Uncharacterized protein</fullName>
    </submittedName>
</protein>
<dbReference type="AlphaFoldDB" id="A0A177F798"/>
<evidence type="ECO:0000313" key="2">
    <source>
        <dbReference type="EMBL" id="OAG40108.1"/>
    </source>
</evidence>
<keyword evidence="3" id="KW-1185">Reference proteome</keyword>
<sequence>MSESPGQSDGANGDPEAAMRAMMGFSSFSERRPKHQSHTSATNAPAVETQSRKTAPGVPGSSDLSRSSHLQEVESESGSSKTPGHEEHPSSLDQSTPLPAPLLPHQQPQTNYAFVSPETGISFTPEELEELSRGKINARGDRVFFKPAFVAGDPWFRLRRTGKERRQVWQQYGDGDGEGEGERFLEKLSSTLDRQRTS</sequence>
<reference evidence="2 3" key="1">
    <citation type="submission" date="2016-03" db="EMBL/GenBank/DDBJ databases">
        <title>Draft genome sequence of the Fonsecaea monophora CBS 269.37.</title>
        <authorList>
            <person name="Bombassaro A."/>
            <person name="Vinicius W.A."/>
            <person name="De Hoog S."/>
            <person name="Sun J."/>
            <person name="Souza E.M."/>
            <person name="Raittz R.T."/>
            <person name="Costa F."/>
            <person name="Leao A.C."/>
            <person name="Tadra-Sfeir M.Z."/>
            <person name="Baura V."/>
            <person name="Balsanelli E."/>
            <person name="Pedrosa F.O."/>
            <person name="Moreno L.F."/>
            <person name="Steffens M.B."/>
            <person name="Xi L."/>
            <person name="Bocca A.L."/>
            <person name="Felipe M.S."/>
            <person name="Teixeira M."/>
            <person name="Telles Filho F.Q."/>
            <person name="Azevedo C.M."/>
            <person name="Gomes R."/>
            <person name="Vicente V.A."/>
        </authorList>
    </citation>
    <scope>NUCLEOTIDE SEQUENCE [LARGE SCALE GENOMIC DNA]</scope>
    <source>
        <strain evidence="2 3">CBS 269.37</strain>
    </source>
</reference>
<comment type="caution">
    <text evidence="2">The sequence shown here is derived from an EMBL/GenBank/DDBJ whole genome shotgun (WGS) entry which is preliminary data.</text>
</comment>
<proteinExistence type="predicted"/>
<feature type="compositionally biased region" description="Polar residues" evidence="1">
    <location>
        <begin position="38"/>
        <end position="53"/>
    </location>
</feature>
<dbReference type="EMBL" id="LVKK01000036">
    <property type="protein sequence ID" value="OAG40108.1"/>
    <property type="molecule type" value="Genomic_DNA"/>
</dbReference>
<feature type="compositionally biased region" description="Polar residues" evidence="1">
    <location>
        <begin position="1"/>
        <end position="10"/>
    </location>
</feature>
<dbReference type="RefSeq" id="XP_022512060.1">
    <property type="nucleotide sequence ID" value="XM_022655554.1"/>
</dbReference>
<dbReference type="GeneID" id="34600751"/>
<evidence type="ECO:0000313" key="3">
    <source>
        <dbReference type="Proteomes" id="UP000077002"/>
    </source>
</evidence>
<feature type="compositionally biased region" description="Polar residues" evidence="1">
    <location>
        <begin position="62"/>
        <end position="82"/>
    </location>
</feature>
<evidence type="ECO:0000256" key="1">
    <source>
        <dbReference type="SAM" id="MobiDB-lite"/>
    </source>
</evidence>
<organism evidence="2 3">
    <name type="scientific">Fonsecaea monophora</name>
    <dbReference type="NCBI Taxonomy" id="254056"/>
    <lineage>
        <taxon>Eukaryota</taxon>
        <taxon>Fungi</taxon>
        <taxon>Dikarya</taxon>
        <taxon>Ascomycota</taxon>
        <taxon>Pezizomycotina</taxon>
        <taxon>Eurotiomycetes</taxon>
        <taxon>Chaetothyriomycetidae</taxon>
        <taxon>Chaetothyriales</taxon>
        <taxon>Herpotrichiellaceae</taxon>
        <taxon>Fonsecaea</taxon>
    </lineage>
</organism>
<feature type="region of interest" description="Disordered" evidence="1">
    <location>
        <begin position="171"/>
        <end position="198"/>
    </location>
</feature>